<dbReference type="OrthoDB" id="2400270at2759"/>
<accession>A0A397UXU5</accession>
<gene>
    <name evidence="1" type="ORF">C2G38_1674572</name>
</gene>
<comment type="caution">
    <text evidence="1">The sequence shown here is derived from an EMBL/GenBank/DDBJ whole genome shotgun (WGS) entry which is preliminary data.</text>
</comment>
<name>A0A397UXU5_9GLOM</name>
<dbReference type="EMBL" id="QKWP01000852">
    <property type="protein sequence ID" value="RIB14208.1"/>
    <property type="molecule type" value="Genomic_DNA"/>
</dbReference>
<dbReference type="AlphaFoldDB" id="A0A397UXU5"/>
<evidence type="ECO:0000313" key="2">
    <source>
        <dbReference type="Proteomes" id="UP000266673"/>
    </source>
</evidence>
<dbReference type="Proteomes" id="UP000266673">
    <property type="component" value="Unassembled WGS sequence"/>
</dbReference>
<evidence type="ECO:0000313" key="1">
    <source>
        <dbReference type="EMBL" id="RIB14208.1"/>
    </source>
</evidence>
<keyword evidence="2" id="KW-1185">Reference proteome</keyword>
<proteinExistence type="predicted"/>
<organism evidence="1 2">
    <name type="scientific">Gigaspora rosea</name>
    <dbReference type="NCBI Taxonomy" id="44941"/>
    <lineage>
        <taxon>Eukaryota</taxon>
        <taxon>Fungi</taxon>
        <taxon>Fungi incertae sedis</taxon>
        <taxon>Mucoromycota</taxon>
        <taxon>Glomeromycotina</taxon>
        <taxon>Glomeromycetes</taxon>
        <taxon>Diversisporales</taxon>
        <taxon>Gigasporaceae</taxon>
        <taxon>Gigaspora</taxon>
    </lineage>
</organism>
<reference evidence="1 2" key="1">
    <citation type="submission" date="2018-06" db="EMBL/GenBank/DDBJ databases">
        <title>Comparative genomics reveals the genomic features of Rhizophagus irregularis, R. cerebriforme, R. diaphanum and Gigaspora rosea, and their symbiotic lifestyle signature.</title>
        <authorList>
            <person name="Morin E."/>
            <person name="San Clemente H."/>
            <person name="Chen E.C.H."/>
            <person name="De La Providencia I."/>
            <person name="Hainaut M."/>
            <person name="Kuo A."/>
            <person name="Kohler A."/>
            <person name="Murat C."/>
            <person name="Tang N."/>
            <person name="Roy S."/>
            <person name="Loubradou J."/>
            <person name="Henrissat B."/>
            <person name="Grigoriev I.V."/>
            <person name="Corradi N."/>
            <person name="Roux C."/>
            <person name="Martin F.M."/>
        </authorList>
    </citation>
    <scope>NUCLEOTIDE SEQUENCE [LARGE SCALE GENOMIC DNA]</scope>
    <source>
        <strain evidence="1 2">DAOM 194757</strain>
    </source>
</reference>
<sequence>MDINYRKSVIIADNEFKIPKNLKKLLEEAIKDMKESKESPSILEKAISDVKKLQDLSLHQIKKYFQDQQFKDFDKKVPKVEDMINLLFNILSSLADLKTKIFLLVEKVNNLYLESTFSNEIDLLVDEIDKLLKPLSEWNNCCTNITNQFEEFNKFVENIEDSLFFFKIQEKLLIELDKTRKHICNNADKIEKYKAMMYEIFSFKSPDKKINEEKEKAYSDFRFIIGLKSVYDLFVELEYAAKRLKLLHSINQKTSDFLKELNDTLKKTKDKVEVFKKSELYLKDFSLSYVVVENLSQLGCLINNFCKQIVVKRS</sequence>
<protein>
    <submittedName>
        <fullName evidence="1">Uncharacterized protein</fullName>
    </submittedName>
</protein>